<dbReference type="NCBIfam" id="TIGR01383">
    <property type="entry name" value="not_thiJ"/>
    <property type="match status" value="1"/>
</dbReference>
<dbReference type="InterPro" id="IPR029062">
    <property type="entry name" value="Class_I_gatase-like"/>
</dbReference>
<proteinExistence type="predicted"/>
<protein>
    <submittedName>
        <fullName evidence="1">DJ-1 family protein</fullName>
    </submittedName>
</protein>
<dbReference type="GeneID" id="93208167"/>
<gene>
    <name evidence="1" type="ORF">FOC49_00625</name>
</gene>
<evidence type="ECO:0000313" key="2">
    <source>
        <dbReference type="Proteomes" id="UP000425411"/>
    </source>
</evidence>
<dbReference type="PANTHER" id="PTHR48094">
    <property type="entry name" value="PROTEIN/NUCLEIC ACID DEGLYCASE DJ-1-RELATED"/>
    <property type="match status" value="1"/>
</dbReference>
<dbReference type="Gene3D" id="3.40.50.880">
    <property type="match status" value="1"/>
</dbReference>
<dbReference type="PANTHER" id="PTHR48094:SF12">
    <property type="entry name" value="PARKINSON DISEASE PROTEIN 7 HOMOLOG"/>
    <property type="match status" value="1"/>
</dbReference>
<organism evidence="1 2">
    <name type="scientific">Gemella morbillorum</name>
    <dbReference type="NCBI Taxonomy" id="29391"/>
    <lineage>
        <taxon>Bacteria</taxon>
        <taxon>Bacillati</taxon>
        <taxon>Bacillota</taxon>
        <taxon>Bacilli</taxon>
        <taxon>Bacillales</taxon>
        <taxon>Gemellaceae</taxon>
        <taxon>Gemella</taxon>
    </lineage>
</organism>
<dbReference type="SUPFAM" id="SSF52317">
    <property type="entry name" value="Class I glutamine amidotransferase-like"/>
    <property type="match status" value="1"/>
</dbReference>
<sequence length="191" mass="21071">MTKKVALFVDNGGEELELIAPLDIMRRANLEVDLISANNAEYVIGAHNIKIIVDKKINDIEDILEYDAIVIPGGMPGSTLLRDNNKIIEFFKTMYNEDKLVAAICAAPIVLSAAGILKDREATSYPGFDKELECQSYNSKKAVVVDKNVITAQGPAVAILFGYEIVNYLLKDETANNIKEQMLLPVLKDNI</sequence>
<dbReference type="InterPro" id="IPR002818">
    <property type="entry name" value="DJ-1/PfpI"/>
</dbReference>
<reference evidence="1 2" key="1">
    <citation type="submission" date="2019-11" db="EMBL/GenBank/DDBJ databases">
        <title>FDA dAtabase for Regulatory Grade micrObial Sequences (FDA-ARGOS): Supporting development and validation of Infectious Disease Dx tests.</title>
        <authorList>
            <person name="Turner S."/>
            <person name="Byrd R."/>
            <person name="Tallon L."/>
            <person name="Sadzewicz L."/>
            <person name="Vavikolanu K."/>
            <person name="Mehta A."/>
            <person name="Aluvathingal J."/>
            <person name="Nadendla S."/>
            <person name="Myers T."/>
            <person name="Yan Y."/>
            <person name="Sichtig H."/>
        </authorList>
    </citation>
    <scope>NUCLEOTIDE SEQUENCE [LARGE SCALE GENOMIC DNA]</scope>
    <source>
        <strain evidence="1 2">FDAARGOS_741</strain>
    </source>
</reference>
<dbReference type="OrthoDB" id="9800516at2"/>
<evidence type="ECO:0000313" key="1">
    <source>
        <dbReference type="EMBL" id="QGS08485.1"/>
    </source>
</evidence>
<dbReference type="EMBL" id="CP046314">
    <property type="protein sequence ID" value="QGS08485.1"/>
    <property type="molecule type" value="Genomic_DNA"/>
</dbReference>
<dbReference type="Proteomes" id="UP000425411">
    <property type="component" value="Chromosome"/>
</dbReference>
<dbReference type="GO" id="GO:0005737">
    <property type="term" value="C:cytoplasm"/>
    <property type="evidence" value="ECO:0007669"/>
    <property type="project" value="TreeGrafter"/>
</dbReference>
<accession>A0A2X4N914</accession>
<dbReference type="InterPro" id="IPR050325">
    <property type="entry name" value="Prot/Nucl_acid_deglycase"/>
</dbReference>
<dbReference type="AlphaFoldDB" id="A0A2X4N914"/>
<name>A0A2X4N914_9BACL</name>
<keyword evidence="2" id="KW-1185">Reference proteome</keyword>
<dbReference type="RefSeq" id="WP_004633519.1">
    <property type="nucleotide sequence ID" value="NZ_CAXSSU010000002.1"/>
</dbReference>
<dbReference type="Pfam" id="PF01965">
    <property type="entry name" value="DJ-1_PfpI"/>
    <property type="match status" value="1"/>
</dbReference>
<dbReference type="CDD" id="cd03135">
    <property type="entry name" value="GATase1_DJ-1"/>
    <property type="match status" value="1"/>
</dbReference>
<dbReference type="InterPro" id="IPR006287">
    <property type="entry name" value="DJ-1"/>
</dbReference>